<proteinExistence type="predicted"/>
<feature type="compositionally biased region" description="Polar residues" evidence="2">
    <location>
        <begin position="345"/>
        <end position="358"/>
    </location>
</feature>
<evidence type="ECO:0000256" key="2">
    <source>
        <dbReference type="SAM" id="MobiDB-lite"/>
    </source>
</evidence>
<feature type="compositionally biased region" description="Polar residues" evidence="2">
    <location>
        <begin position="201"/>
        <end position="211"/>
    </location>
</feature>
<feature type="region of interest" description="Disordered" evidence="2">
    <location>
        <begin position="1"/>
        <end position="213"/>
    </location>
</feature>
<feature type="coiled-coil region" evidence="1">
    <location>
        <begin position="282"/>
        <end position="309"/>
    </location>
</feature>
<name>A0A3M2R3F6_9HYPO</name>
<feature type="compositionally biased region" description="Polar residues" evidence="2">
    <location>
        <begin position="110"/>
        <end position="147"/>
    </location>
</feature>
<organism evidence="3 4">
    <name type="scientific">Fusarium kuroshium</name>
    <dbReference type="NCBI Taxonomy" id="2010991"/>
    <lineage>
        <taxon>Eukaryota</taxon>
        <taxon>Fungi</taxon>
        <taxon>Dikarya</taxon>
        <taxon>Ascomycota</taxon>
        <taxon>Pezizomycotina</taxon>
        <taxon>Sordariomycetes</taxon>
        <taxon>Hypocreomycetidae</taxon>
        <taxon>Hypocreales</taxon>
        <taxon>Nectriaceae</taxon>
        <taxon>Fusarium</taxon>
        <taxon>Fusarium solani species complex</taxon>
    </lineage>
</organism>
<feature type="compositionally biased region" description="Low complexity" evidence="2">
    <location>
        <begin position="1"/>
        <end position="37"/>
    </location>
</feature>
<keyword evidence="1" id="KW-0175">Coiled coil</keyword>
<gene>
    <name evidence="3" type="ORF">CDV36_015935</name>
</gene>
<dbReference type="AlphaFoldDB" id="A0A3M2R3F6"/>
<evidence type="ECO:0000313" key="4">
    <source>
        <dbReference type="Proteomes" id="UP000277212"/>
    </source>
</evidence>
<sequence>MSRLALQSAQASASASAPASDFVDVATTTPVETTTPAFGFDHHNHNLNRAASPSDVPVDDSPTVGRIKHSNPAVPSLGSLSSSGPRSPRPAISSPLATSLNFPFGPTTPSPRSISFPLRQTPTPTSLAEQSATRKTAIVRQTSFYSDSSDEGSPEPRSPRLGYLGSPNELRTVSDPVTLKPSQGSISNPRPAMAGPVAATQAESSKSMPRNSSIDSAISAISIKSGPNGNQDGQHGASDIANLIKTAGSPEALIQYLLKEKHSQSQQNGQLWRLVDKQRAMILGLNKDLERALKDKEKYRKKLKEVMSIPAVSQTPRGIGKAPAQPPRPSAPRVDIERTKEQAVTPDSPTLESDSPKNSPIDISMAPYPITPPADQPSAPHSAVGELLNPAHSMPKPQDHALDKFDHEAEERAADQARKEKSEEPLKEIAFNIAIPPSRSLPSAPPKMPPPKPPTGHLPTVA</sequence>
<dbReference type="EMBL" id="NKUJ01000707">
    <property type="protein sequence ID" value="RMI99802.1"/>
    <property type="molecule type" value="Genomic_DNA"/>
</dbReference>
<comment type="caution">
    <text evidence="3">The sequence shown here is derived from an EMBL/GenBank/DDBJ whole genome shotgun (WGS) entry which is preliminary data.</text>
</comment>
<reference evidence="3 4" key="1">
    <citation type="submission" date="2017-06" db="EMBL/GenBank/DDBJ databases">
        <title>Comparative genomic analysis of Ambrosia Fusariam Clade fungi.</title>
        <authorList>
            <person name="Stajich J.E."/>
            <person name="Carrillo J."/>
            <person name="Kijimoto T."/>
            <person name="Eskalen A."/>
            <person name="O'Donnell K."/>
            <person name="Kasson M."/>
        </authorList>
    </citation>
    <scope>NUCLEOTIDE SEQUENCE [LARGE SCALE GENOMIC DNA]</scope>
    <source>
        <strain evidence="3">UCR3666</strain>
    </source>
</reference>
<keyword evidence="4" id="KW-1185">Reference proteome</keyword>
<evidence type="ECO:0000256" key="1">
    <source>
        <dbReference type="SAM" id="Coils"/>
    </source>
</evidence>
<evidence type="ECO:0000313" key="3">
    <source>
        <dbReference type="EMBL" id="RMI99802.1"/>
    </source>
</evidence>
<dbReference type="STRING" id="2010991.A0A3M2R3F6"/>
<dbReference type="OrthoDB" id="5244480at2759"/>
<protein>
    <submittedName>
        <fullName evidence="3">Uncharacterized protein</fullName>
    </submittedName>
</protein>
<feature type="non-terminal residue" evidence="3">
    <location>
        <position position="462"/>
    </location>
</feature>
<dbReference type="Proteomes" id="UP000277212">
    <property type="component" value="Unassembled WGS sequence"/>
</dbReference>
<feature type="compositionally biased region" description="Low complexity" evidence="2">
    <location>
        <begin position="72"/>
        <end position="95"/>
    </location>
</feature>
<feature type="region of interest" description="Disordered" evidence="2">
    <location>
        <begin position="310"/>
        <end position="462"/>
    </location>
</feature>
<accession>A0A3M2R3F6</accession>
<feature type="compositionally biased region" description="Basic and acidic residues" evidence="2">
    <location>
        <begin position="397"/>
        <end position="427"/>
    </location>
</feature>
<feature type="compositionally biased region" description="Pro residues" evidence="2">
    <location>
        <begin position="443"/>
        <end position="456"/>
    </location>
</feature>